<dbReference type="RefSeq" id="WP_377249434.1">
    <property type="nucleotide sequence ID" value="NZ_JBHLUH010000012.1"/>
</dbReference>
<dbReference type="EMBL" id="JBHLUH010000012">
    <property type="protein sequence ID" value="MFC0528206.1"/>
    <property type="molecule type" value="Genomic_DNA"/>
</dbReference>
<gene>
    <name evidence="1" type="ORF">ACFFIA_11085</name>
</gene>
<protein>
    <submittedName>
        <fullName evidence="1">Uncharacterized protein</fullName>
    </submittedName>
</protein>
<evidence type="ECO:0000313" key="2">
    <source>
        <dbReference type="Proteomes" id="UP001589867"/>
    </source>
</evidence>
<keyword evidence="2" id="KW-1185">Reference proteome</keyword>
<evidence type="ECO:0000313" key="1">
    <source>
        <dbReference type="EMBL" id="MFC0528206.1"/>
    </source>
</evidence>
<comment type="caution">
    <text evidence="1">The sequence shown here is derived from an EMBL/GenBank/DDBJ whole genome shotgun (WGS) entry which is preliminary data.</text>
</comment>
<reference evidence="1 2" key="1">
    <citation type="submission" date="2024-09" db="EMBL/GenBank/DDBJ databases">
        <authorList>
            <person name="Sun Q."/>
            <person name="Mori K."/>
        </authorList>
    </citation>
    <scope>NUCLEOTIDE SEQUENCE [LARGE SCALE GENOMIC DNA]</scope>
    <source>
        <strain evidence="1 2">TBRC 3947</strain>
    </source>
</reference>
<accession>A0ABV6M0J5</accession>
<name>A0ABV6M0J5_9ACTN</name>
<sequence length="70" mass="7621">MTANRWIGASHVLGRDVSTDEPYPHICGNTTNGPMTARLTFYLPRKSCAACAHEAFASKQRSGPTVEKGR</sequence>
<proteinExistence type="predicted"/>
<organism evidence="1 2">
    <name type="scientific">Phytohabitans kaempferiae</name>
    <dbReference type="NCBI Taxonomy" id="1620943"/>
    <lineage>
        <taxon>Bacteria</taxon>
        <taxon>Bacillati</taxon>
        <taxon>Actinomycetota</taxon>
        <taxon>Actinomycetes</taxon>
        <taxon>Micromonosporales</taxon>
        <taxon>Micromonosporaceae</taxon>
    </lineage>
</organism>
<dbReference type="Proteomes" id="UP001589867">
    <property type="component" value="Unassembled WGS sequence"/>
</dbReference>